<evidence type="ECO:0000256" key="1">
    <source>
        <dbReference type="SAM" id="Phobius"/>
    </source>
</evidence>
<dbReference type="EMBL" id="QEQK01000009">
    <property type="protein sequence ID" value="PWN55699.1"/>
    <property type="molecule type" value="Genomic_DNA"/>
</dbReference>
<evidence type="ECO:0000313" key="3">
    <source>
        <dbReference type="Proteomes" id="UP000251800"/>
    </source>
</evidence>
<sequence length="83" mass="8713">MSAATAFWLVALPTLAALAAVGALLAIKVRRRRDAASDPQPSDVVPAKPMSQTQAHRLLRRYIWAVATVVALLGLLLLGLAAG</sequence>
<accession>A0A363UJU6</accession>
<dbReference type="RefSeq" id="WP_109720623.1">
    <property type="nucleotide sequence ID" value="NZ_QEQK01000009.1"/>
</dbReference>
<evidence type="ECO:0000313" key="2">
    <source>
        <dbReference type="EMBL" id="PWN55699.1"/>
    </source>
</evidence>
<feature type="transmembrane region" description="Helical" evidence="1">
    <location>
        <begin position="62"/>
        <end position="82"/>
    </location>
</feature>
<dbReference type="AlphaFoldDB" id="A0A363UJU6"/>
<proteinExistence type="predicted"/>
<protein>
    <submittedName>
        <fullName evidence="2">Uncharacterized protein</fullName>
    </submittedName>
</protein>
<keyword evidence="1" id="KW-1133">Transmembrane helix</keyword>
<organism evidence="2 3">
    <name type="scientific">Abyssibacter profundi</name>
    <dbReference type="NCBI Taxonomy" id="2182787"/>
    <lineage>
        <taxon>Bacteria</taxon>
        <taxon>Pseudomonadati</taxon>
        <taxon>Pseudomonadota</taxon>
        <taxon>Gammaproteobacteria</taxon>
        <taxon>Chromatiales</taxon>
        <taxon>Oceanococcaceae</taxon>
        <taxon>Abyssibacter</taxon>
    </lineage>
</organism>
<dbReference type="Proteomes" id="UP000251800">
    <property type="component" value="Unassembled WGS sequence"/>
</dbReference>
<keyword evidence="3" id="KW-1185">Reference proteome</keyword>
<comment type="caution">
    <text evidence="2">The sequence shown here is derived from an EMBL/GenBank/DDBJ whole genome shotgun (WGS) entry which is preliminary data.</text>
</comment>
<gene>
    <name evidence="2" type="ORF">DEH80_11380</name>
</gene>
<keyword evidence="1" id="KW-0472">Membrane</keyword>
<keyword evidence="1" id="KW-0812">Transmembrane</keyword>
<reference evidence="2 3" key="1">
    <citation type="submission" date="2018-05" db="EMBL/GenBank/DDBJ databases">
        <title>Abyssibacter profundi OUC007T gen. nov., sp. nov, a marine bacterium isolated from seawater of the Mariana Trench.</title>
        <authorList>
            <person name="Zhou S."/>
        </authorList>
    </citation>
    <scope>NUCLEOTIDE SEQUENCE [LARGE SCALE GENOMIC DNA]</scope>
    <source>
        <strain evidence="2 3">OUC007</strain>
    </source>
</reference>
<feature type="transmembrane region" description="Helical" evidence="1">
    <location>
        <begin position="6"/>
        <end position="27"/>
    </location>
</feature>
<name>A0A363UJU6_9GAMM</name>